<dbReference type="EC" id="2.7.13.3" evidence="3"/>
<evidence type="ECO:0000256" key="6">
    <source>
        <dbReference type="ARBA" id="ARBA00022692"/>
    </source>
</evidence>
<dbReference type="InterPro" id="IPR036890">
    <property type="entry name" value="HATPase_C_sf"/>
</dbReference>
<evidence type="ECO:0000256" key="4">
    <source>
        <dbReference type="ARBA" id="ARBA00022475"/>
    </source>
</evidence>
<dbReference type="Pfam" id="PF02518">
    <property type="entry name" value="HATPase_c"/>
    <property type="match status" value="1"/>
</dbReference>
<feature type="domain" description="Histidine kinase" evidence="12">
    <location>
        <begin position="107"/>
        <end position="316"/>
    </location>
</feature>
<dbReference type="PANTHER" id="PTHR45453">
    <property type="entry name" value="PHOSPHATE REGULON SENSOR PROTEIN PHOR"/>
    <property type="match status" value="1"/>
</dbReference>
<evidence type="ECO:0000256" key="3">
    <source>
        <dbReference type="ARBA" id="ARBA00012438"/>
    </source>
</evidence>
<dbReference type="InterPro" id="IPR050351">
    <property type="entry name" value="BphY/WalK/GraS-like"/>
</dbReference>
<dbReference type="SUPFAM" id="SSF47384">
    <property type="entry name" value="Homodimeric domain of signal transducing histidine kinase"/>
    <property type="match status" value="1"/>
</dbReference>
<comment type="catalytic activity">
    <reaction evidence="1">
        <text>ATP + protein L-histidine = ADP + protein N-phospho-L-histidine.</text>
        <dbReference type="EC" id="2.7.13.3"/>
    </reaction>
</comment>
<evidence type="ECO:0000256" key="7">
    <source>
        <dbReference type="ARBA" id="ARBA00022777"/>
    </source>
</evidence>
<dbReference type="InterPro" id="IPR036097">
    <property type="entry name" value="HisK_dim/P_sf"/>
</dbReference>
<dbReference type="EMBL" id="JAHLQL010000003">
    <property type="protein sequence ID" value="MBU5592205.1"/>
    <property type="molecule type" value="Genomic_DNA"/>
</dbReference>
<dbReference type="SMART" id="SM00387">
    <property type="entry name" value="HATPase_c"/>
    <property type="match status" value="1"/>
</dbReference>
<keyword evidence="14" id="KW-1185">Reference proteome</keyword>
<evidence type="ECO:0000256" key="5">
    <source>
        <dbReference type="ARBA" id="ARBA00022679"/>
    </source>
</evidence>
<dbReference type="InterPro" id="IPR005467">
    <property type="entry name" value="His_kinase_dom"/>
</dbReference>
<dbReference type="InterPro" id="IPR003661">
    <property type="entry name" value="HisK_dim/P_dom"/>
</dbReference>
<name>A0ABS6F2T4_9CLOT</name>
<evidence type="ECO:0000256" key="10">
    <source>
        <dbReference type="ARBA" id="ARBA00023136"/>
    </source>
</evidence>
<evidence type="ECO:0000256" key="11">
    <source>
        <dbReference type="SAM" id="Phobius"/>
    </source>
</evidence>
<proteinExistence type="predicted"/>
<keyword evidence="5" id="KW-0808">Transferase</keyword>
<evidence type="ECO:0000259" key="12">
    <source>
        <dbReference type="PROSITE" id="PS50109"/>
    </source>
</evidence>
<organism evidence="13 14">
    <name type="scientific">Clostridium simiarum</name>
    <dbReference type="NCBI Taxonomy" id="2841506"/>
    <lineage>
        <taxon>Bacteria</taxon>
        <taxon>Bacillati</taxon>
        <taxon>Bacillota</taxon>
        <taxon>Clostridia</taxon>
        <taxon>Eubacteriales</taxon>
        <taxon>Clostridiaceae</taxon>
        <taxon>Clostridium</taxon>
    </lineage>
</organism>
<dbReference type="GO" id="GO:0016301">
    <property type="term" value="F:kinase activity"/>
    <property type="evidence" value="ECO:0007669"/>
    <property type="project" value="UniProtKB-KW"/>
</dbReference>
<keyword evidence="8 11" id="KW-1133">Transmembrane helix</keyword>
<comment type="subcellular location">
    <subcellularLocation>
        <location evidence="2">Cell membrane</location>
        <topology evidence="2">Multi-pass membrane protein</topology>
    </subcellularLocation>
</comment>
<keyword evidence="6 11" id="KW-0812">Transmembrane</keyword>
<accession>A0ABS6F2T4</accession>
<dbReference type="SUPFAM" id="SSF55874">
    <property type="entry name" value="ATPase domain of HSP90 chaperone/DNA topoisomerase II/histidine kinase"/>
    <property type="match status" value="1"/>
</dbReference>
<protein>
    <recommendedName>
        <fullName evidence="3">histidine kinase</fullName>
        <ecNumber evidence="3">2.7.13.3</ecNumber>
    </recommendedName>
</protein>
<dbReference type="CDD" id="cd00082">
    <property type="entry name" value="HisKA"/>
    <property type="match status" value="1"/>
</dbReference>
<dbReference type="Pfam" id="PF00512">
    <property type="entry name" value="HisKA"/>
    <property type="match status" value="1"/>
</dbReference>
<dbReference type="PANTHER" id="PTHR45453:SF2">
    <property type="entry name" value="HISTIDINE KINASE"/>
    <property type="match status" value="1"/>
</dbReference>
<evidence type="ECO:0000256" key="2">
    <source>
        <dbReference type="ARBA" id="ARBA00004651"/>
    </source>
</evidence>
<sequence>MFFISFIIFLDHSVRVSFDNILYINFLCTVFFLSYLVVEFLYFKKYYDDLNDLINSGLEEIHSSLPNGITSEQRFYNSLVKKIYKFQNEKIEKLYLDKVENMEFITSWVHEIKTPIAVSNLIIENSFNKPMEDTLDSIEEELRKIDNYVEQALYYSKIDDFSKDYFINELSLDIVIKDLIKKNAKNFINKRIRLNMHHLEISVLSDKKWLVFIINQVLSNSLKYSKEGGSIEIYGVLGEKNKRLIIKDNGIGIKPEDLSRVFNKGFTGYNGRIYNKSTGMGLYLAEKMCKKLGHIIEIKSEYGQYTQVEIIFPKLGDYFKVTKM</sequence>
<evidence type="ECO:0000256" key="8">
    <source>
        <dbReference type="ARBA" id="ARBA00022989"/>
    </source>
</evidence>
<dbReference type="PROSITE" id="PS50109">
    <property type="entry name" value="HIS_KIN"/>
    <property type="match status" value="1"/>
</dbReference>
<dbReference type="Gene3D" id="3.30.565.10">
    <property type="entry name" value="Histidine kinase-like ATPase, C-terminal domain"/>
    <property type="match status" value="1"/>
</dbReference>
<keyword evidence="4" id="KW-1003">Cell membrane</keyword>
<evidence type="ECO:0000256" key="9">
    <source>
        <dbReference type="ARBA" id="ARBA00023012"/>
    </source>
</evidence>
<evidence type="ECO:0000313" key="14">
    <source>
        <dbReference type="Proteomes" id="UP000736583"/>
    </source>
</evidence>
<keyword evidence="10 11" id="KW-0472">Membrane</keyword>
<dbReference type="InterPro" id="IPR003594">
    <property type="entry name" value="HATPase_dom"/>
</dbReference>
<gene>
    <name evidence="13" type="ORF">KQI89_10570</name>
</gene>
<keyword evidence="7 13" id="KW-0418">Kinase</keyword>
<comment type="caution">
    <text evidence="13">The sequence shown here is derived from an EMBL/GenBank/DDBJ whole genome shotgun (WGS) entry which is preliminary data.</text>
</comment>
<dbReference type="SMART" id="SM00388">
    <property type="entry name" value="HisKA"/>
    <property type="match status" value="1"/>
</dbReference>
<evidence type="ECO:0000313" key="13">
    <source>
        <dbReference type="EMBL" id="MBU5592205.1"/>
    </source>
</evidence>
<feature type="transmembrane region" description="Helical" evidence="11">
    <location>
        <begin position="20"/>
        <end position="43"/>
    </location>
</feature>
<reference evidence="13 14" key="1">
    <citation type="submission" date="2021-06" db="EMBL/GenBank/DDBJ databases">
        <authorList>
            <person name="Sun Q."/>
            <person name="Li D."/>
        </authorList>
    </citation>
    <scope>NUCLEOTIDE SEQUENCE [LARGE SCALE GENOMIC DNA]</scope>
    <source>
        <strain evidence="13 14">MSJ-4</strain>
    </source>
</reference>
<dbReference type="Proteomes" id="UP000736583">
    <property type="component" value="Unassembled WGS sequence"/>
</dbReference>
<keyword evidence="9" id="KW-0902">Two-component regulatory system</keyword>
<evidence type="ECO:0000256" key="1">
    <source>
        <dbReference type="ARBA" id="ARBA00000085"/>
    </source>
</evidence>